<dbReference type="Proteomes" id="UP001239111">
    <property type="component" value="Chromosome 4"/>
</dbReference>
<protein>
    <submittedName>
        <fullName evidence="1">Uncharacterized protein</fullName>
    </submittedName>
</protein>
<gene>
    <name evidence="1" type="ORF">QAD02_006669</name>
</gene>
<reference evidence="1" key="1">
    <citation type="submission" date="2023-04" db="EMBL/GenBank/DDBJ databases">
        <title>A chromosome-level genome assembly of the parasitoid wasp Eretmocerus hayati.</title>
        <authorList>
            <person name="Zhong Y."/>
            <person name="Liu S."/>
            <person name="Liu Y."/>
        </authorList>
    </citation>
    <scope>NUCLEOTIDE SEQUENCE</scope>
    <source>
        <strain evidence="1">ZJU_SS_LIU_2023</strain>
    </source>
</reference>
<accession>A0ACC2N3W2</accession>
<dbReference type="EMBL" id="CM056744">
    <property type="protein sequence ID" value="KAJ8665007.1"/>
    <property type="molecule type" value="Genomic_DNA"/>
</dbReference>
<keyword evidence="2" id="KW-1185">Reference proteome</keyword>
<sequence>MEYYYKVFLRKLRRSKSLTEEAREEISDCGEKEEAAQKSLFWAAGEGEMRYESSPWPTEPCRKKINQKVAVAKYSTQKGKPNKSKMQGQRTIQRTGAKRGKQNTSVRSCALV</sequence>
<proteinExistence type="predicted"/>
<comment type="caution">
    <text evidence="1">The sequence shown here is derived from an EMBL/GenBank/DDBJ whole genome shotgun (WGS) entry which is preliminary data.</text>
</comment>
<name>A0ACC2N3W2_9HYME</name>
<evidence type="ECO:0000313" key="1">
    <source>
        <dbReference type="EMBL" id="KAJ8665007.1"/>
    </source>
</evidence>
<evidence type="ECO:0000313" key="2">
    <source>
        <dbReference type="Proteomes" id="UP001239111"/>
    </source>
</evidence>
<organism evidence="1 2">
    <name type="scientific">Eretmocerus hayati</name>
    <dbReference type="NCBI Taxonomy" id="131215"/>
    <lineage>
        <taxon>Eukaryota</taxon>
        <taxon>Metazoa</taxon>
        <taxon>Ecdysozoa</taxon>
        <taxon>Arthropoda</taxon>
        <taxon>Hexapoda</taxon>
        <taxon>Insecta</taxon>
        <taxon>Pterygota</taxon>
        <taxon>Neoptera</taxon>
        <taxon>Endopterygota</taxon>
        <taxon>Hymenoptera</taxon>
        <taxon>Apocrita</taxon>
        <taxon>Proctotrupomorpha</taxon>
        <taxon>Chalcidoidea</taxon>
        <taxon>Aphelinidae</taxon>
        <taxon>Aphelininae</taxon>
        <taxon>Eretmocerus</taxon>
    </lineage>
</organism>